<reference evidence="1" key="4">
    <citation type="submission" date="2025-09" db="UniProtKB">
        <authorList>
            <consortium name="Ensembl"/>
        </authorList>
    </citation>
    <scope>IDENTIFICATION</scope>
    <source>
        <strain evidence="1">JP 163 A</strain>
    </source>
</reference>
<reference evidence="2" key="2">
    <citation type="journal article" date="2013" name="Nat. Genet.">
        <title>The genome of the platyfish, Xiphophorus maculatus, provides insights into evolutionary adaptation and several complex traits.</title>
        <authorList>
            <person name="Schartl M."/>
            <person name="Walter R.B."/>
            <person name="Shen Y."/>
            <person name="Garcia T."/>
            <person name="Catchen J."/>
            <person name="Amores A."/>
            <person name="Braasch I."/>
            <person name="Chalopin D."/>
            <person name="Volff J.N."/>
            <person name="Lesch K.P."/>
            <person name="Bisazza A."/>
            <person name="Minx P."/>
            <person name="Hillier L."/>
            <person name="Wilson R.K."/>
            <person name="Fuerstenberg S."/>
            <person name="Boore J."/>
            <person name="Searle S."/>
            <person name="Postlethwait J.H."/>
            <person name="Warren W.C."/>
        </authorList>
    </citation>
    <scope>NUCLEOTIDE SEQUENCE [LARGE SCALE GENOMIC DNA]</scope>
    <source>
        <strain evidence="2">JP 163 A</strain>
    </source>
</reference>
<evidence type="ECO:0000313" key="1">
    <source>
        <dbReference type="Ensembl" id="ENSXMAP00000023176.1"/>
    </source>
</evidence>
<reference evidence="1" key="3">
    <citation type="submission" date="2025-08" db="UniProtKB">
        <authorList>
            <consortium name="Ensembl"/>
        </authorList>
    </citation>
    <scope>IDENTIFICATION</scope>
    <source>
        <strain evidence="1">JP 163 A</strain>
    </source>
</reference>
<name>A0A3B5PZP9_XIPMA</name>
<sequence>LLSKNLLSPNSQITSKHTSFFNKSGSTVLKSSGVSINWKCKKRVLVREGNKNLLIPELHHSLVEILETSTRSVIVTLT</sequence>
<proteinExistence type="predicted"/>
<accession>A0A3B5PZP9</accession>
<dbReference type="InParanoid" id="A0A3B5PZP9"/>
<dbReference type="Ensembl" id="ENSXMAT00000033940.1">
    <property type="protein sequence ID" value="ENSXMAP00000023176.1"/>
    <property type="gene ID" value="ENSXMAG00000029619.1"/>
</dbReference>
<protein>
    <submittedName>
        <fullName evidence="1">Uncharacterized protein</fullName>
    </submittedName>
</protein>
<reference evidence="2" key="1">
    <citation type="submission" date="2012-01" db="EMBL/GenBank/DDBJ databases">
        <authorList>
            <person name="Walter R."/>
            <person name="Schartl M."/>
            <person name="Warren W."/>
        </authorList>
    </citation>
    <scope>NUCLEOTIDE SEQUENCE [LARGE SCALE GENOMIC DNA]</scope>
    <source>
        <strain evidence="2">JP 163 A</strain>
    </source>
</reference>
<keyword evidence="2" id="KW-1185">Reference proteome</keyword>
<organism evidence="1 2">
    <name type="scientific">Xiphophorus maculatus</name>
    <name type="common">Southern platyfish</name>
    <name type="synonym">Platypoecilus maculatus</name>
    <dbReference type="NCBI Taxonomy" id="8083"/>
    <lineage>
        <taxon>Eukaryota</taxon>
        <taxon>Metazoa</taxon>
        <taxon>Chordata</taxon>
        <taxon>Craniata</taxon>
        <taxon>Vertebrata</taxon>
        <taxon>Euteleostomi</taxon>
        <taxon>Actinopterygii</taxon>
        <taxon>Neopterygii</taxon>
        <taxon>Teleostei</taxon>
        <taxon>Neoteleostei</taxon>
        <taxon>Acanthomorphata</taxon>
        <taxon>Ovalentaria</taxon>
        <taxon>Atherinomorphae</taxon>
        <taxon>Cyprinodontiformes</taxon>
        <taxon>Poeciliidae</taxon>
        <taxon>Poeciliinae</taxon>
        <taxon>Xiphophorus</taxon>
    </lineage>
</organism>
<dbReference type="AlphaFoldDB" id="A0A3B5PZP9"/>
<evidence type="ECO:0000313" key="2">
    <source>
        <dbReference type="Proteomes" id="UP000002852"/>
    </source>
</evidence>
<dbReference type="Proteomes" id="UP000002852">
    <property type="component" value="Unassembled WGS sequence"/>
</dbReference>